<dbReference type="KEGG" id="tig:THII_3914"/>
<gene>
    <name evidence="1" type="ORF">THII_3914</name>
</gene>
<dbReference type="SUPFAM" id="SSF47175">
    <property type="entry name" value="Cytochromes"/>
    <property type="match status" value="1"/>
</dbReference>
<reference evidence="1 2" key="1">
    <citation type="journal article" date="2014" name="ISME J.">
        <title>Ecophysiology of Thioploca ingrica as revealed by the complete genome sequence supplemented with proteomic evidence.</title>
        <authorList>
            <person name="Kojima H."/>
            <person name="Ogura Y."/>
            <person name="Yamamoto N."/>
            <person name="Togashi T."/>
            <person name="Mori H."/>
            <person name="Watanabe T."/>
            <person name="Nemoto F."/>
            <person name="Kurokawa K."/>
            <person name="Hayashi T."/>
            <person name="Fukui M."/>
        </authorList>
    </citation>
    <scope>NUCLEOTIDE SEQUENCE [LARGE SCALE GENOMIC DNA]</scope>
</reference>
<accession>A0A090BW94</accession>
<evidence type="ECO:0000313" key="2">
    <source>
        <dbReference type="Proteomes" id="UP000031623"/>
    </source>
</evidence>
<name>A0A090BW94_9GAMM</name>
<proteinExistence type="predicted"/>
<sequence length="146" mass="15755">MKKLILSLIFLTLTGGDPIAASDNEARQLVEFPLMMQQHLLGNMRDHLLAITEIQQALSSGSFDQAAEIAEKRIGMSSLASHGAAHMAPYMPKKMQAIGTQMHRAASQFAIIAQDSAVDGDMKRALGGLAKITQQCVACHAAFRVH</sequence>
<dbReference type="GO" id="GO:0022900">
    <property type="term" value="P:electron transport chain"/>
    <property type="evidence" value="ECO:0007669"/>
    <property type="project" value="InterPro"/>
</dbReference>
<evidence type="ECO:0000313" key="1">
    <source>
        <dbReference type="EMBL" id="BAP58211.1"/>
    </source>
</evidence>
<dbReference type="HOGENOM" id="CLU_115809_0_0_6"/>
<dbReference type="GO" id="GO:0020037">
    <property type="term" value="F:heme binding"/>
    <property type="evidence" value="ECO:0007669"/>
    <property type="project" value="InterPro"/>
</dbReference>
<dbReference type="STRING" id="40754.THII_3914"/>
<dbReference type="InterPro" id="IPR010980">
    <property type="entry name" value="Cyt_c/b562"/>
</dbReference>
<dbReference type="Proteomes" id="UP000031623">
    <property type="component" value="Chromosome"/>
</dbReference>
<dbReference type="OrthoDB" id="1150802at2"/>
<dbReference type="GO" id="GO:0005506">
    <property type="term" value="F:iron ion binding"/>
    <property type="evidence" value="ECO:0007669"/>
    <property type="project" value="InterPro"/>
</dbReference>
<dbReference type="AlphaFoldDB" id="A0A090BW94"/>
<protein>
    <recommendedName>
        <fullName evidence="3">Cytochrome C</fullName>
    </recommendedName>
</protein>
<organism evidence="1 2">
    <name type="scientific">Thioploca ingrica</name>
    <dbReference type="NCBI Taxonomy" id="40754"/>
    <lineage>
        <taxon>Bacteria</taxon>
        <taxon>Pseudomonadati</taxon>
        <taxon>Pseudomonadota</taxon>
        <taxon>Gammaproteobacteria</taxon>
        <taxon>Thiotrichales</taxon>
        <taxon>Thiotrichaceae</taxon>
        <taxon>Thioploca</taxon>
    </lineage>
</organism>
<dbReference type="GO" id="GO:0009055">
    <property type="term" value="F:electron transfer activity"/>
    <property type="evidence" value="ECO:0007669"/>
    <property type="project" value="InterPro"/>
</dbReference>
<keyword evidence="2" id="KW-1185">Reference proteome</keyword>
<evidence type="ECO:0008006" key="3">
    <source>
        <dbReference type="Google" id="ProtNLM"/>
    </source>
</evidence>
<dbReference type="EMBL" id="AP014633">
    <property type="protein sequence ID" value="BAP58211.1"/>
    <property type="molecule type" value="Genomic_DNA"/>
</dbReference>